<dbReference type="VEuPathDB" id="MicrosporidiaDB:VICG_01233"/>
<dbReference type="OMA" id="KTANIDC"/>
<dbReference type="RefSeq" id="XP_007604679.1">
    <property type="nucleotide sequence ID" value="XM_007604617.1"/>
</dbReference>
<evidence type="ECO:0000313" key="1">
    <source>
        <dbReference type="EMBL" id="ELA41729.1"/>
    </source>
</evidence>
<dbReference type="InParanoid" id="L2GM71"/>
<sequence>MAEKRIVILGDSPATYTCAIYLFTANIRHLVIRHSFALDYKCTFVPGLDATRDEYNQKCYEQAKNMGVEIAESNNKCTVTTENGKFLIKYDSNTILADFLVSDVDLDLGNDKNLFVVENKLPEREAIVVAGVGCMIAFEIKEAVH</sequence>
<evidence type="ECO:0000313" key="2">
    <source>
        <dbReference type="Proteomes" id="UP000011082"/>
    </source>
</evidence>
<dbReference type="InterPro" id="IPR036188">
    <property type="entry name" value="FAD/NAD-bd_sf"/>
</dbReference>
<dbReference type="AlphaFoldDB" id="L2GM71"/>
<dbReference type="Proteomes" id="UP000011082">
    <property type="component" value="Unassembled WGS sequence"/>
</dbReference>
<organism evidence="1 2">
    <name type="scientific">Vittaforma corneae (strain ATCC 50505)</name>
    <name type="common">Microsporidian parasite</name>
    <name type="synonym">Nosema corneum</name>
    <dbReference type="NCBI Taxonomy" id="993615"/>
    <lineage>
        <taxon>Eukaryota</taxon>
        <taxon>Fungi</taxon>
        <taxon>Fungi incertae sedis</taxon>
        <taxon>Microsporidia</taxon>
        <taxon>Nosematidae</taxon>
        <taxon>Vittaforma</taxon>
    </lineage>
</organism>
<dbReference type="HOGENOM" id="CLU_130531_0_0_1"/>
<protein>
    <recommendedName>
        <fullName evidence="3">FAD/NAD(P)-binding domain-containing protein</fullName>
    </recommendedName>
</protein>
<reference evidence="2" key="1">
    <citation type="submission" date="2011-05" db="EMBL/GenBank/DDBJ databases">
        <title>The genome sequence of Vittaforma corneae strain ATCC 50505.</title>
        <authorList>
            <consortium name="The Broad Institute Genome Sequencing Platform"/>
            <person name="Cuomo C."/>
            <person name="Didier E."/>
            <person name="Bowers L."/>
            <person name="Young S.K."/>
            <person name="Zeng Q."/>
            <person name="Gargeya S."/>
            <person name="Fitzgerald M."/>
            <person name="Haas B."/>
            <person name="Abouelleil A."/>
            <person name="Alvarado L."/>
            <person name="Arachchi H.M."/>
            <person name="Berlin A."/>
            <person name="Chapman S.B."/>
            <person name="Gearin G."/>
            <person name="Goldberg J."/>
            <person name="Griggs A."/>
            <person name="Gujja S."/>
            <person name="Hansen M."/>
            <person name="Heiman D."/>
            <person name="Howarth C."/>
            <person name="Larimer J."/>
            <person name="Lui A."/>
            <person name="MacDonald P.J.P."/>
            <person name="McCowen C."/>
            <person name="Montmayeur A."/>
            <person name="Murphy C."/>
            <person name="Neiman D."/>
            <person name="Pearson M."/>
            <person name="Priest M."/>
            <person name="Roberts A."/>
            <person name="Saif S."/>
            <person name="Shea T."/>
            <person name="Sisk P."/>
            <person name="Stolte C."/>
            <person name="Sykes S."/>
            <person name="Wortman J."/>
            <person name="Nusbaum C."/>
            <person name="Birren B."/>
        </authorList>
    </citation>
    <scope>NUCLEOTIDE SEQUENCE [LARGE SCALE GENOMIC DNA]</scope>
    <source>
        <strain evidence="2">ATCC 50505</strain>
    </source>
</reference>
<accession>L2GM71</accession>
<keyword evidence="2" id="KW-1185">Reference proteome</keyword>
<name>L2GM71_VITCO</name>
<evidence type="ECO:0008006" key="3">
    <source>
        <dbReference type="Google" id="ProtNLM"/>
    </source>
</evidence>
<dbReference type="GeneID" id="19881944"/>
<gene>
    <name evidence="1" type="ORF">VICG_01233</name>
</gene>
<dbReference type="OrthoDB" id="2190163at2759"/>
<dbReference type="Gene3D" id="3.50.50.60">
    <property type="entry name" value="FAD/NAD(P)-binding domain"/>
    <property type="match status" value="1"/>
</dbReference>
<dbReference type="SUPFAM" id="SSF51905">
    <property type="entry name" value="FAD/NAD(P)-binding domain"/>
    <property type="match status" value="1"/>
</dbReference>
<proteinExistence type="predicted"/>
<dbReference type="EMBL" id="JH370139">
    <property type="protein sequence ID" value="ELA41729.1"/>
    <property type="molecule type" value="Genomic_DNA"/>
</dbReference>